<reference evidence="1" key="1">
    <citation type="submission" date="2022-12" db="EMBL/GenBank/DDBJ databases">
        <title>Gycomyces niveus sp.nov.,a novel actinomycete isolated from soil in Shouguan.</title>
        <authorList>
            <person name="Yang X."/>
        </authorList>
    </citation>
    <scope>NUCLEOTIDE SEQUENCE</scope>
    <source>
        <strain evidence="1">NEAU-A15</strain>
    </source>
</reference>
<proteinExistence type="predicted"/>
<dbReference type="Pfam" id="PF14435">
    <property type="entry name" value="SUKH-4"/>
    <property type="match status" value="1"/>
</dbReference>
<dbReference type="AlphaFoldDB" id="A0A9X3PD05"/>
<dbReference type="InterPro" id="IPR025851">
    <property type="entry name" value="SUKH-4"/>
</dbReference>
<gene>
    <name evidence="1" type="ORF">O1R50_26090</name>
</gene>
<dbReference type="EMBL" id="JAPZVP010000041">
    <property type="protein sequence ID" value="MDA1363111.1"/>
    <property type="molecule type" value="Genomic_DNA"/>
</dbReference>
<dbReference type="Proteomes" id="UP001146067">
    <property type="component" value="Unassembled WGS sequence"/>
</dbReference>
<evidence type="ECO:0000313" key="2">
    <source>
        <dbReference type="Proteomes" id="UP001146067"/>
    </source>
</evidence>
<evidence type="ECO:0000313" key="1">
    <source>
        <dbReference type="EMBL" id="MDA1363111.1"/>
    </source>
</evidence>
<dbReference type="RefSeq" id="WP_270113197.1">
    <property type="nucleotide sequence ID" value="NZ_JAPZVP010000041.1"/>
</dbReference>
<sequence length="157" mass="17264">MKFPREAWIAAGINPASLPDDTDVPDRVPGLFTTQIPGNVNVFDTIALSAEGTELDLRLIVVGTFEQAPNLLYVLDPYTGQVLQFDPSSVQVRGVNSTYRWFIEFLKRVSHAMASAGTEDPGTVLTTGLKFTLRAVDDTAFEAGAWWPMVFKQLARS</sequence>
<comment type="caution">
    <text evidence="1">The sequence shown here is derived from an EMBL/GenBank/DDBJ whole genome shotgun (WGS) entry which is preliminary data.</text>
</comment>
<keyword evidence="2" id="KW-1185">Reference proteome</keyword>
<name>A0A9X3PD05_9ACTN</name>
<organism evidence="1 2">
    <name type="scientific">Glycomyces luteolus</name>
    <dbReference type="NCBI Taxonomy" id="2670330"/>
    <lineage>
        <taxon>Bacteria</taxon>
        <taxon>Bacillati</taxon>
        <taxon>Actinomycetota</taxon>
        <taxon>Actinomycetes</taxon>
        <taxon>Glycomycetales</taxon>
        <taxon>Glycomycetaceae</taxon>
        <taxon>Glycomyces</taxon>
    </lineage>
</organism>
<accession>A0A9X3PD05</accession>
<protein>
    <submittedName>
        <fullName evidence="1">SUKH-4 family immunity protein</fullName>
    </submittedName>
</protein>